<feature type="domain" description="U1-type" evidence="9">
    <location>
        <begin position="105"/>
        <end position="139"/>
    </location>
</feature>
<keyword evidence="3" id="KW-0677">Repeat</keyword>
<evidence type="ECO:0000256" key="5">
    <source>
        <dbReference type="ARBA" id="ARBA00022833"/>
    </source>
</evidence>
<dbReference type="Pfam" id="PF12171">
    <property type="entry name" value="zf-C2H2_jaz"/>
    <property type="match status" value="1"/>
</dbReference>
<comment type="subcellular location">
    <subcellularLocation>
        <location evidence="1">Nucleus</location>
    </subcellularLocation>
</comment>
<evidence type="ECO:0000256" key="1">
    <source>
        <dbReference type="ARBA" id="ARBA00004123"/>
    </source>
</evidence>
<dbReference type="Proteomes" id="UP001228049">
    <property type="component" value="Unassembled WGS sequence"/>
</dbReference>
<dbReference type="SMART" id="SM00355">
    <property type="entry name" value="ZnF_C2H2"/>
    <property type="match status" value="3"/>
</dbReference>
<accession>A0AAD9CMS1</accession>
<dbReference type="PANTHER" id="PTHR46144:SF2">
    <property type="entry name" value="ZINC FINGER MATRIN-TYPE PROTEIN 4"/>
    <property type="match status" value="1"/>
</dbReference>
<feature type="compositionally biased region" description="Low complexity" evidence="7">
    <location>
        <begin position="151"/>
        <end position="161"/>
    </location>
</feature>
<dbReference type="Gene3D" id="3.30.160.60">
    <property type="entry name" value="Classic Zinc Finger"/>
    <property type="match status" value="3"/>
</dbReference>
<dbReference type="SUPFAM" id="SSF57667">
    <property type="entry name" value="beta-beta-alpha zinc fingers"/>
    <property type="match status" value="3"/>
</dbReference>
<evidence type="ECO:0000256" key="3">
    <source>
        <dbReference type="ARBA" id="ARBA00022737"/>
    </source>
</evidence>
<evidence type="ECO:0000313" key="10">
    <source>
        <dbReference type="EMBL" id="KAK1904932.1"/>
    </source>
</evidence>
<evidence type="ECO:0000313" key="11">
    <source>
        <dbReference type="Proteomes" id="UP001228049"/>
    </source>
</evidence>
<evidence type="ECO:0000259" key="9">
    <source>
        <dbReference type="SMART" id="SM00451"/>
    </source>
</evidence>
<proteinExistence type="predicted"/>
<dbReference type="InterPro" id="IPR003604">
    <property type="entry name" value="Matrin/U1-like-C_Znf_C2H2"/>
</dbReference>
<comment type="caution">
    <text evidence="10">The sequence shown here is derived from an EMBL/GenBank/DDBJ whole genome shotgun (WGS) entry which is preliminary data.</text>
</comment>
<evidence type="ECO:0000256" key="6">
    <source>
        <dbReference type="ARBA" id="ARBA00023242"/>
    </source>
</evidence>
<dbReference type="InterPro" id="IPR013087">
    <property type="entry name" value="Znf_C2H2_type"/>
</dbReference>
<dbReference type="GO" id="GO:0008270">
    <property type="term" value="F:zinc ion binding"/>
    <property type="evidence" value="ECO:0007669"/>
    <property type="project" value="UniProtKB-KW"/>
</dbReference>
<evidence type="ECO:0000259" key="8">
    <source>
        <dbReference type="SMART" id="SM00355"/>
    </source>
</evidence>
<dbReference type="Pfam" id="PF12874">
    <property type="entry name" value="zf-met"/>
    <property type="match status" value="2"/>
</dbReference>
<dbReference type="AlphaFoldDB" id="A0AAD9CMS1"/>
<dbReference type="PANTHER" id="PTHR46144">
    <property type="entry name" value="ZINC FINGER PROTEIN 385B-LIKE"/>
    <property type="match status" value="1"/>
</dbReference>
<organism evidence="10 11">
    <name type="scientific">Dissostichus eleginoides</name>
    <name type="common">Patagonian toothfish</name>
    <name type="synonym">Dissostichus amissus</name>
    <dbReference type="NCBI Taxonomy" id="100907"/>
    <lineage>
        <taxon>Eukaryota</taxon>
        <taxon>Metazoa</taxon>
        <taxon>Chordata</taxon>
        <taxon>Craniata</taxon>
        <taxon>Vertebrata</taxon>
        <taxon>Euteleostomi</taxon>
        <taxon>Actinopterygii</taxon>
        <taxon>Neopterygii</taxon>
        <taxon>Teleostei</taxon>
        <taxon>Neoteleostei</taxon>
        <taxon>Acanthomorphata</taxon>
        <taxon>Eupercaria</taxon>
        <taxon>Perciformes</taxon>
        <taxon>Notothenioidei</taxon>
        <taxon>Nototheniidae</taxon>
        <taxon>Dissostichus</taxon>
    </lineage>
</organism>
<dbReference type="GO" id="GO:0003676">
    <property type="term" value="F:nucleic acid binding"/>
    <property type="evidence" value="ECO:0007669"/>
    <property type="project" value="InterPro"/>
</dbReference>
<gene>
    <name evidence="10" type="ORF">KUDE01_012115</name>
</gene>
<sequence>MKMKSAGVVDGGLFTESYCNICNAQLISESQRTAHYESKKHANKVRLFYMLHPEDGGPPSKRLRPDNPASLFVCTFVSIRRLIFLFVFAPSRGEELPLIIETEVDRNKCCTLCNMFFTSAIVAQSHYQGKTHAKRVRLVLGEQPSLPSAMTSPTNTDSSPSTPLPADPAACPTPTPDLAWPLGVVGGNGGREAGKYCCLCGAWFNNPLMAQQHYEGKKHRRNAARARLLEQLAGSLDATEST</sequence>
<dbReference type="EMBL" id="JASDAP010000003">
    <property type="protein sequence ID" value="KAK1904932.1"/>
    <property type="molecule type" value="Genomic_DNA"/>
</dbReference>
<dbReference type="InterPro" id="IPR051868">
    <property type="entry name" value="ZN346_ZMAT4"/>
</dbReference>
<evidence type="ECO:0000256" key="2">
    <source>
        <dbReference type="ARBA" id="ARBA00022723"/>
    </source>
</evidence>
<feature type="domain" description="C2H2-type" evidence="8">
    <location>
        <begin position="17"/>
        <end position="41"/>
    </location>
</feature>
<reference evidence="10" key="1">
    <citation type="submission" date="2023-04" db="EMBL/GenBank/DDBJ databases">
        <title>Chromosome-level genome of Chaenocephalus aceratus.</title>
        <authorList>
            <person name="Park H."/>
        </authorList>
    </citation>
    <scope>NUCLEOTIDE SEQUENCE</scope>
    <source>
        <strain evidence="10">DE</strain>
        <tissue evidence="10">Muscle</tissue>
    </source>
</reference>
<keyword evidence="2" id="KW-0479">Metal-binding</keyword>
<feature type="non-terminal residue" evidence="10">
    <location>
        <position position="242"/>
    </location>
</feature>
<dbReference type="GO" id="GO:0005634">
    <property type="term" value="C:nucleus"/>
    <property type="evidence" value="ECO:0007669"/>
    <property type="project" value="UniProtKB-SubCell"/>
</dbReference>
<protein>
    <submittedName>
        <fullName evidence="10">Zinc finger matrin-type protein 4</fullName>
    </submittedName>
</protein>
<keyword evidence="5" id="KW-0862">Zinc</keyword>
<feature type="domain" description="U1-type" evidence="9">
    <location>
        <begin position="14"/>
        <end position="48"/>
    </location>
</feature>
<feature type="domain" description="C2H2-type" evidence="8">
    <location>
        <begin position="108"/>
        <end position="132"/>
    </location>
</feature>
<name>A0AAD9CMS1_DISEL</name>
<keyword evidence="4" id="KW-0863">Zinc-finger</keyword>
<dbReference type="InterPro" id="IPR036236">
    <property type="entry name" value="Znf_C2H2_sf"/>
</dbReference>
<keyword evidence="6" id="KW-0539">Nucleus</keyword>
<feature type="domain" description="C2H2-type" evidence="8">
    <location>
        <begin position="195"/>
        <end position="219"/>
    </location>
</feature>
<feature type="region of interest" description="Disordered" evidence="7">
    <location>
        <begin position="144"/>
        <end position="170"/>
    </location>
</feature>
<keyword evidence="11" id="KW-1185">Reference proteome</keyword>
<feature type="domain" description="U1-type" evidence="9">
    <location>
        <begin position="192"/>
        <end position="226"/>
    </location>
</feature>
<dbReference type="InterPro" id="IPR022755">
    <property type="entry name" value="Znf_C2H2_jaz"/>
</dbReference>
<evidence type="ECO:0000256" key="4">
    <source>
        <dbReference type="ARBA" id="ARBA00022771"/>
    </source>
</evidence>
<dbReference type="SMART" id="SM00451">
    <property type="entry name" value="ZnF_U1"/>
    <property type="match status" value="3"/>
</dbReference>
<evidence type="ECO:0000256" key="7">
    <source>
        <dbReference type="SAM" id="MobiDB-lite"/>
    </source>
</evidence>